<keyword evidence="8" id="KW-1185">Reference proteome</keyword>
<dbReference type="Gene3D" id="3.40.50.1980">
    <property type="entry name" value="Nitrogenase molybdenum iron protein domain"/>
    <property type="match status" value="2"/>
</dbReference>
<dbReference type="InterPro" id="IPR050492">
    <property type="entry name" value="Bact_metal-bind_prot9"/>
</dbReference>
<dbReference type="InterPro" id="IPR006128">
    <property type="entry name" value="Lipoprotein_PsaA-like"/>
</dbReference>
<dbReference type="OrthoDB" id="9793396at2"/>
<organism evidence="7 8">
    <name type="scientific">Bernardetia litoralis (strain ATCC 23117 / DSM 6794 / NBRC 15988 / NCIMB 1366 / Fx l1 / Sio-4)</name>
    <name type="common">Flexibacter litoralis</name>
    <dbReference type="NCBI Taxonomy" id="880071"/>
    <lineage>
        <taxon>Bacteria</taxon>
        <taxon>Pseudomonadati</taxon>
        <taxon>Bacteroidota</taxon>
        <taxon>Cytophagia</taxon>
        <taxon>Cytophagales</taxon>
        <taxon>Bernardetiaceae</taxon>
        <taxon>Bernardetia</taxon>
    </lineage>
</organism>
<dbReference type="Proteomes" id="UP000006054">
    <property type="component" value="Chromosome"/>
</dbReference>
<name>I4APN4_BERLS</name>
<dbReference type="HOGENOM" id="CLU_016838_1_1_10"/>
<keyword evidence="5" id="KW-0732">Signal</keyword>
<evidence type="ECO:0000256" key="1">
    <source>
        <dbReference type="ARBA" id="ARBA00004196"/>
    </source>
</evidence>
<reference evidence="8" key="1">
    <citation type="submission" date="2012-06" db="EMBL/GenBank/DDBJ databases">
        <title>The complete genome of Flexibacter litoralis DSM 6794.</title>
        <authorList>
            <person name="Lucas S."/>
            <person name="Copeland A."/>
            <person name="Lapidus A."/>
            <person name="Glavina del Rio T."/>
            <person name="Dalin E."/>
            <person name="Tice H."/>
            <person name="Bruce D."/>
            <person name="Goodwin L."/>
            <person name="Pitluck S."/>
            <person name="Peters L."/>
            <person name="Ovchinnikova G."/>
            <person name="Lu M."/>
            <person name="Kyrpides N."/>
            <person name="Mavromatis K."/>
            <person name="Ivanova N."/>
            <person name="Brettin T."/>
            <person name="Detter J.C."/>
            <person name="Han C."/>
            <person name="Larimer F."/>
            <person name="Land M."/>
            <person name="Hauser L."/>
            <person name="Markowitz V."/>
            <person name="Cheng J.-F."/>
            <person name="Hugenholtz P."/>
            <person name="Woyke T."/>
            <person name="Wu D."/>
            <person name="Spring S."/>
            <person name="Lang E."/>
            <person name="Kopitz M."/>
            <person name="Brambilla E."/>
            <person name="Klenk H.-P."/>
            <person name="Eisen J.A."/>
        </authorList>
    </citation>
    <scope>NUCLEOTIDE SEQUENCE [LARGE SCALE GENOMIC DNA]</scope>
    <source>
        <strain evidence="8">ATCC 23117 / DSM 6794 / NBRC 15988 / NCIMB 1366 / Sio-4</strain>
    </source>
</reference>
<keyword evidence="4" id="KW-0479">Metal-binding</keyword>
<evidence type="ECO:0000256" key="5">
    <source>
        <dbReference type="ARBA" id="ARBA00022729"/>
    </source>
</evidence>
<dbReference type="Pfam" id="PF01297">
    <property type="entry name" value="ZnuA"/>
    <property type="match status" value="1"/>
</dbReference>
<evidence type="ECO:0000313" key="8">
    <source>
        <dbReference type="Proteomes" id="UP000006054"/>
    </source>
</evidence>
<dbReference type="PATRIC" id="fig|880071.3.peg.3607"/>
<dbReference type="PANTHER" id="PTHR42953">
    <property type="entry name" value="HIGH-AFFINITY ZINC UPTAKE SYSTEM PROTEIN ZNUA-RELATED"/>
    <property type="match status" value="1"/>
</dbReference>
<comment type="subcellular location">
    <subcellularLocation>
        <location evidence="1">Cell envelope</location>
    </subcellularLocation>
</comment>
<evidence type="ECO:0000256" key="3">
    <source>
        <dbReference type="ARBA" id="ARBA00022448"/>
    </source>
</evidence>
<sequence>MIPDFKTILSKLVILFPILLIFSLASCIEKKSEQTSDEVQGSSKKLEIVCTTGMIADMIKNIVGDSANVEALMGVGVDPHLYKATQNDVSRLTEADMIFYNGLHLEGKMAEILEKFSSQKSVTALGDAIDESVLREVGQNTHDPHIWMSVALWKQTIPSVVEALSKKQPSNAAYFEKQAAIYAQKLEGLDKKVKAQILEIPENQRVLITSHDAFYYFGKEYAMEVQALQGISTASEAGISDMNNLVNFIVERKIKAIFVESSISPQAINAVLEGAKNKGADVKIGGTLFSDAMGATGTPEENYIGMIEFNATKMVEALK</sequence>
<keyword evidence="3 6" id="KW-0813">Transport</keyword>
<dbReference type="PRINTS" id="PR00691">
    <property type="entry name" value="ADHESINB"/>
</dbReference>
<dbReference type="GO" id="GO:0030001">
    <property type="term" value="P:metal ion transport"/>
    <property type="evidence" value="ECO:0007669"/>
    <property type="project" value="InterPro"/>
</dbReference>
<evidence type="ECO:0000256" key="4">
    <source>
        <dbReference type="ARBA" id="ARBA00022723"/>
    </source>
</evidence>
<dbReference type="PRINTS" id="PR00690">
    <property type="entry name" value="ADHESNFAMILY"/>
</dbReference>
<dbReference type="STRING" id="880071.Fleli_3601"/>
<proteinExistence type="inferred from homology"/>
<dbReference type="SUPFAM" id="SSF53807">
    <property type="entry name" value="Helical backbone' metal receptor"/>
    <property type="match status" value="1"/>
</dbReference>
<dbReference type="PROSITE" id="PS51257">
    <property type="entry name" value="PROKAR_LIPOPROTEIN"/>
    <property type="match status" value="1"/>
</dbReference>
<evidence type="ECO:0000256" key="2">
    <source>
        <dbReference type="ARBA" id="ARBA00011028"/>
    </source>
</evidence>
<dbReference type="KEGG" id="fli:Fleli_3601"/>
<evidence type="ECO:0000256" key="6">
    <source>
        <dbReference type="RuleBase" id="RU003512"/>
    </source>
</evidence>
<dbReference type="InterPro" id="IPR006129">
    <property type="entry name" value="AdhesinB"/>
</dbReference>
<dbReference type="GO" id="GO:0030313">
    <property type="term" value="C:cell envelope"/>
    <property type="evidence" value="ECO:0007669"/>
    <property type="project" value="UniProtKB-SubCell"/>
</dbReference>
<accession>I4APN4</accession>
<dbReference type="EMBL" id="CP003345">
    <property type="protein sequence ID" value="AFM05919.1"/>
    <property type="molecule type" value="Genomic_DNA"/>
</dbReference>
<gene>
    <name evidence="7" type="ordered locus">Fleli_3601</name>
</gene>
<dbReference type="InterPro" id="IPR006127">
    <property type="entry name" value="ZnuA-like"/>
</dbReference>
<protein>
    <submittedName>
        <fullName evidence="7">ABC-type metal ion transport system, periplasmic component/surface adhesin</fullName>
    </submittedName>
</protein>
<dbReference type="eggNOG" id="COG0803">
    <property type="taxonomic scope" value="Bacteria"/>
</dbReference>
<dbReference type="GO" id="GO:0007155">
    <property type="term" value="P:cell adhesion"/>
    <property type="evidence" value="ECO:0007669"/>
    <property type="project" value="InterPro"/>
</dbReference>
<dbReference type="PANTHER" id="PTHR42953:SF1">
    <property type="entry name" value="METAL-BINDING PROTEIN HI_0362-RELATED"/>
    <property type="match status" value="1"/>
</dbReference>
<dbReference type="GO" id="GO:0046872">
    <property type="term" value="F:metal ion binding"/>
    <property type="evidence" value="ECO:0007669"/>
    <property type="project" value="UniProtKB-KW"/>
</dbReference>
<evidence type="ECO:0000313" key="7">
    <source>
        <dbReference type="EMBL" id="AFM05919.1"/>
    </source>
</evidence>
<comment type="similarity">
    <text evidence="2 6">Belongs to the bacterial solute-binding protein 9 family.</text>
</comment>
<dbReference type="AlphaFoldDB" id="I4APN4"/>